<dbReference type="Proteomes" id="UP001153712">
    <property type="component" value="Chromosome 3"/>
</dbReference>
<dbReference type="EMBL" id="OU900096">
    <property type="protein sequence ID" value="CAG9860691.1"/>
    <property type="molecule type" value="Genomic_DNA"/>
</dbReference>
<evidence type="ECO:0000256" key="2">
    <source>
        <dbReference type="SAM" id="MobiDB-lite"/>
    </source>
</evidence>
<keyword evidence="5" id="KW-1185">Reference proteome</keyword>
<dbReference type="GO" id="GO:0036503">
    <property type="term" value="P:ERAD pathway"/>
    <property type="evidence" value="ECO:0007669"/>
    <property type="project" value="TreeGrafter"/>
</dbReference>
<dbReference type="OrthoDB" id="2445133at2759"/>
<dbReference type="Gene3D" id="3.10.20.90">
    <property type="entry name" value="Phosphatidylinositol 3-kinase Catalytic Subunit, Chain A, domain 1"/>
    <property type="match status" value="1"/>
</dbReference>
<feature type="region of interest" description="Disordered" evidence="2">
    <location>
        <begin position="283"/>
        <end position="333"/>
    </location>
</feature>
<dbReference type="PROSITE" id="PS50033">
    <property type="entry name" value="UBX"/>
    <property type="match status" value="1"/>
</dbReference>
<dbReference type="Pfam" id="PF00789">
    <property type="entry name" value="UBX"/>
    <property type="match status" value="1"/>
</dbReference>
<evidence type="ECO:0000313" key="5">
    <source>
        <dbReference type="Proteomes" id="UP001153712"/>
    </source>
</evidence>
<name>A0A9N9TUJ8_PHYSR</name>
<dbReference type="PANTHER" id="PTHR46424:SF1">
    <property type="entry name" value="UBX DOMAIN-CONTAINING PROTEIN 4"/>
    <property type="match status" value="1"/>
</dbReference>
<feature type="compositionally biased region" description="Basic and acidic residues" evidence="2">
    <location>
        <begin position="444"/>
        <end position="454"/>
    </location>
</feature>
<dbReference type="SUPFAM" id="SSF54236">
    <property type="entry name" value="Ubiquitin-like"/>
    <property type="match status" value="1"/>
</dbReference>
<dbReference type="GO" id="GO:0005783">
    <property type="term" value="C:endoplasmic reticulum"/>
    <property type="evidence" value="ECO:0007669"/>
    <property type="project" value="TreeGrafter"/>
</dbReference>
<feature type="region of interest" description="Disordered" evidence="2">
    <location>
        <begin position="435"/>
        <end position="499"/>
    </location>
</feature>
<proteinExistence type="predicted"/>
<dbReference type="PANTHER" id="PTHR46424">
    <property type="entry name" value="UBX DOMAIN-CONTAINING PROTEIN 4"/>
    <property type="match status" value="1"/>
</dbReference>
<feature type="compositionally biased region" description="Basic and acidic residues" evidence="2">
    <location>
        <begin position="186"/>
        <end position="239"/>
    </location>
</feature>
<dbReference type="InterPro" id="IPR001012">
    <property type="entry name" value="UBX_dom"/>
</dbReference>
<protein>
    <recommendedName>
        <fullName evidence="1">UBX domain-containing protein 4</fullName>
    </recommendedName>
</protein>
<evidence type="ECO:0000256" key="1">
    <source>
        <dbReference type="ARBA" id="ARBA00040925"/>
    </source>
</evidence>
<feature type="region of interest" description="Disordered" evidence="2">
    <location>
        <begin position="157"/>
        <end position="249"/>
    </location>
</feature>
<organism evidence="4 5">
    <name type="scientific">Phyllotreta striolata</name>
    <name type="common">Striped flea beetle</name>
    <name type="synonym">Crioceris striolata</name>
    <dbReference type="NCBI Taxonomy" id="444603"/>
    <lineage>
        <taxon>Eukaryota</taxon>
        <taxon>Metazoa</taxon>
        <taxon>Ecdysozoa</taxon>
        <taxon>Arthropoda</taxon>
        <taxon>Hexapoda</taxon>
        <taxon>Insecta</taxon>
        <taxon>Pterygota</taxon>
        <taxon>Neoptera</taxon>
        <taxon>Endopterygota</taxon>
        <taxon>Coleoptera</taxon>
        <taxon>Polyphaga</taxon>
        <taxon>Cucujiformia</taxon>
        <taxon>Chrysomeloidea</taxon>
        <taxon>Chrysomelidae</taxon>
        <taxon>Galerucinae</taxon>
        <taxon>Alticini</taxon>
        <taxon>Phyllotreta</taxon>
    </lineage>
</organism>
<accession>A0A9N9TUJ8</accession>
<dbReference type="AlphaFoldDB" id="A0A9N9TUJ8"/>
<sequence length="499" mass="56110">MKWYSGGIAEAITHSKSIGAVFVVYIEGTDETSKKITDLIDNGELGRKLEQDCFVAVKLQGGSVEHLQFSEIYKEPSIPSVYFIGKNGVPIEIITSKDKVENICKKIDDSLSIAGINLQSTNATSASVASENFIKSETGASGSSKVVCDGDVCKIVENNSPNVETGEDSLNREQENIQQQQQQHSSNKEETNTPEDDKSNELSVEEKVERAKELLELKRQQKEQEEKEKERQKEIDRRKMGQNAQQLKKWQEDQELKQMMEEREREKRENKQARDRVLAQIAQDRAERQSRSQIQPQPAAEPAKPVSQSPPKPPSNITRLQFKLPDGSSTTHEFQNSDTLETVVFYIKTSLQLPFSEFTLSTMFPRREFTDNDHSQTLVDLQLSPTAVVLVLPHSGPVVPNSNGFLTSLMYGLLAPILGIFNYLRSLMFGQPVAAQPQKAQKRPPPDEPMESRRFPQSKKKSSDGSSVVRRQGNIHRLSDATDSEDENNTWNGNSTQQM</sequence>
<dbReference type="SMART" id="SM00166">
    <property type="entry name" value="UBX"/>
    <property type="match status" value="1"/>
</dbReference>
<gene>
    <name evidence="4" type="ORF">PHYEVI_LOCUS7040</name>
</gene>
<reference evidence="4" key="1">
    <citation type="submission" date="2022-01" db="EMBL/GenBank/DDBJ databases">
        <authorList>
            <person name="King R."/>
        </authorList>
    </citation>
    <scope>NUCLEOTIDE SEQUENCE</scope>
</reference>
<dbReference type="CDD" id="cd16117">
    <property type="entry name" value="UBX_UBXN4"/>
    <property type="match status" value="1"/>
</dbReference>
<dbReference type="Pfam" id="PF23187">
    <property type="entry name" value="UBX7_N"/>
    <property type="match status" value="1"/>
</dbReference>
<feature type="compositionally biased region" description="Polar residues" evidence="2">
    <location>
        <begin position="489"/>
        <end position="499"/>
    </location>
</feature>
<feature type="domain" description="UBX" evidence="3">
    <location>
        <begin position="313"/>
        <end position="391"/>
    </location>
</feature>
<evidence type="ECO:0000259" key="3">
    <source>
        <dbReference type="PROSITE" id="PS50033"/>
    </source>
</evidence>
<evidence type="ECO:0000313" key="4">
    <source>
        <dbReference type="EMBL" id="CAG9860691.1"/>
    </source>
</evidence>
<dbReference type="InterPro" id="IPR029071">
    <property type="entry name" value="Ubiquitin-like_domsf"/>
</dbReference>